<accession>A0AA36DG22</accession>
<feature type="chain" id="PRO_5041227857" evidence="1">
    <location>
        <begin position="18"/>
        <end position="454"/>
    </location>
</feature>
<dbReference type="EMBL" id="CATQJA010002706">
    <property type="protein sequence ID" value="CAJ0585631.1"/>
    <property type="molecule type" value="Genomic_DNA"/>
</dbReference>
<protein>
    <submittedName>
        <fullName evidence="2">Uncharacterized protein</fullName>
    </submittedName>
</protein>
<proteinExistence type="predicted"/>
<name>A0AA36DG22_9BILA</name>
<evidence type="ECO:0000313" key="2">
    <source>
        <dbReference type="EMBL" id="CAJ0585631.1"/>
    </source>
</evidence>
<dbReference type="Proteomes" id="UP001177023">
    <property type="component" value="Unassembled WGS sequence"/>
</dbReference>
<feature type="non-terminal residue" evidence="2">
    <location>
        <position position="454"/>
    </location>
</feature>
<comment type="caution">
    <text evidence="2">The sequence shown here is derived from an EMBL/GenBank/DDBJ whole genome shotgun (WGS) entry which is preliminary data.</text>
</comment>
<keyword evidence="1" id="KW-0732">Signal</keyword>
<evidence type="ECO:0000313" key="3">
    <source>
        <dbReference type="Proteomes" id="UP001177023"/>
    </source>
</evidence>
<dbReference type="AlphaFoldDB" id="A0AA36DG22"/>
<organism evidence="2 3">
    <name type="scientific">Mesorhabditis spiculigera</name>
    <dbReference type="NCBI Taxonomy" id="96644"/>
    <lineage>
        <taxon>Eukaryota</taxon>
        <taxon>Metazoa</taxon>
        <taxon>Ecdysozoa</taxon>
        <taxon>Nematoda</taxon>
        <taxon>Chromadorea</taxon>
        <taxon>Rhabditida</taxon>
        <taxon>Rhabditina</taxon>
        <taxon>Rhabditomorpha</taxon>
        <taxon>Rhabditoidea</taxon>
        <taxon>Rhabditidae</taxon>
        <taxon>Mesorhabditinae</taxon>
        <taxon>Mesorhabditis</taxon>
    </lineage>
</organism>
<keyword evidence="3" id="KW-1185">Reference proteome</keyword>
<sequence length="454" mass="51327">MKRLLILISLLLADSLANVSGNGAAWDLPCDDYHEISRSSLEQPIQFNQLTLAGGHRKDKLRLYEAKGLYYEWYAYRTRKVVGTEFEVDEVLSLFQDNNCASVPWGETVRELVIRHHPEAEPNTLTSEVLCSLEYLSSLCSERIGAAACRLVNDTDSAARLLVGDPLQLDKNQNEASVMEFYEWGALRAEMAYTSDTLGLYEDQDGKLAIVDPTGRGFRHVCKRIIQPISNDWGNWEKMGIPGEERVFRFFLLHAIGFVHPERDSEFERFIVAQMAGKKVDRKVVQAGYCQQILEGAFSSTIGGPSTCHTEPLDNDFMRNRKAKMFKESAKRLLGPNSSGWDLIEKDLEEMELIFVSRKVVQRLRYSSPADLIAAKNRVANPGKTLVVDGKKIFVQPIKQHGDSRESLSHEIPYDSIEDGNWLDETGIMEMGIAGPCWESLPFFAISSLVFWLF</sequence>
<evidence type="ECO:0000256" key="1">
    <source>
        <dbReference type="SAM" id="SignalP"/>
    </source>
</evidence>
<reference evidence="2" key="1">
    <citation type="submission" date="2023-06" db="EMBL/GenBank/DDBJ databases">
        <authorList>
            <person name="Delattre M."/>
        </authorList>
    </citation>
    <scope>NUCLEOTIDE SEQUENCE</scope>
    <source>
        <strain evidence="2">AF72</strain>
    </source>
</reference>
<gene>
    <name evidence="2" type="ORF">MSPICULIGERA_LOCUS23643</name>
</gene>
<feature type="signal peptide" evidence="1">
    <location>
        <begin position="1"/>
        <end position="17"/>
    </location>
</feature>